<feature type="chain" id="PRO_5043316971" description="Wall-associated receptor kinase galacturonan-binding domain-containing protein" evidence="5">
    <location>
        <begin position="28"/>
        <end position="490"/>
    </location>
</feature>
<organism evidence="6 7">
    <name type="scientific">Ensete ventricosum</name>
    <name type="common">Abyssinian banana</name>
    <name type="synonym">Musa ensete</name>
    <dbReference type="NCBI Taxonomy" id="4639"/>
    <lineage>
        <taxon>Eukaryota</taxon>
        <taxon>Viridiplantae</taxon>
        <taxon>Streptophyta</taxon>
        <taxon>Embryophyta</taxon>
        <taxon>Tracheophyta</taxon>
        <taxon>Spermatophyta</taxon>
        <taxon>Magnoliopsida</taxon>
        <taxon>Liliopsida</taxon>
        <taxon>Zingiberales</taxon>
        <taxon>Musaceae</taxon>
        <taxon>Ensete</taxon>
    </lineage>
</organism>
<evidence type="ECO:0000313" key="7">
    <source>
        <dbReference type="Proteomes" id="UP001222027"/>
    </source>
</evidence>
<keyword evidence="7" id="KW-1185">Reference proteome</keyword>
<keyword evidence="1" id="KW-0547">Nucleotide-binding</keyword>
<evidence type="ECO:0000256" key="1">
    <source>
        <dbReference type="ARBA" id="ARBA00022741"/>
    </source>
</evidence>
<keyword evidence="4" id="KW-1133">Transmembrane helix</keyword>
<gene>
    <name evidence="6" type="ORF">OPV22_013475</name>
</gene>
<sequence length="490" mass="53472">MLLLQHSRHRLLFFFLFLADLVVDVLSVVSARAAEDCNRTCGSYTAPYPFGFSVGCPIRLECYNPSKSSVRIGEFTVRNITDDSLLVDVPPACNRSIDAVKSLFGHNYALTERNGLFLGNCTPVANKSLSARCAVNTILFDGSCGPRYDNATCFYNATREGFFDEDSVAASGCSFFFTSIGYDDVRGASVPSLDLRTAELAWWLNGTCRCAANASCAAVRAPVTHLPRFRCRCSEGFQGDGFIGGTGCRKVSKFNQRCNPTRYMTGDCGGSTSRYGVLVGGIIAGASAMAAMVLVCCFIKRHSSSMRKRKSMRRLLCEASFGVVLVEIITALKAVDFSRAQNEVNLAALAIDKIGRGGVEEIIDPYLEPHRDAWTLASIRKVAELAFRCLAFHRDMRPSMIEVADELEQIKLSGWAQSDDGMFLSTASSFCSSPSSCNEKSRAASKSKRLVLVNSMREEPEVESPVSVQDPWFSEQSSPSANSLLGNVIH</sequence>
<feature type="transmembrane region" description="Helical" evidence="4">
    <location>
        <begin position="275"/>
        <end position="299"/>
    </location>
</feature>
<evidence type="ECO:0008006" key="8">
    <source>
        <dbReference type="Google" id="ProtNLM"/>
    </source>
</evidence>
<dbReference type="AlphaFoldDB" id="A0AAV8PI95"/>
<dbReference type="GO" id="GO:0016301">
    <property type="term" value="F:kinase activity"/>
    <property type="evidence" value="ECO:0007669"/>
    <property type="project" value="TreeGrafter"/>
</dbReference>
<dbReference type="PANTHER" id="PTHR46008">
    <property type="entry name" value="LEAF RUST 10 DISEASE-RESISTANCE LOCUS RECEPTOR-LIKE PROTEIN KINASE-LIKE 1.4"/>
    <property type="match status" value="1"/>
</dbReference>
<feature type="region of interest" description="Disordered" evidence="3">
    <location>
        <begin position="458"/>
        <end position="490"/>
    </location>
</feature>
<evidence type="ECO:0000256" key="4">
    <source>
        <dbReference type="SAM" id="Phobius"/>
    </source>
</evidence>
<protein>
    <recommendedName>
        <fullName evidence="8">Wall-associated receptor kinase galacturonan-binding domain-containing protein</fullName>
    </recommendedName>
</protein>
<dbReference type="Proteomes" id="UP001222027">
    <property type="component" value="Unassembled WGS sequence"/>
</dbReference>
<reference evidence="6 7" key="1">
    <citation type="submission" date="2022-12" db="EMBL/GenBank/DDBJ databases">
        <title>Chromosome-scale assembly of the Ensete ventricosum genome.</title>
        <authorList>
            <person name="Dussert Y."/>
            <person name="Stocks J."/>
            <person name="Wendawek A."/>
            <person name="Woldeyes F."/>
            <person name="Nichols R.A."/>
            <person name="Borrell J.S."/>
        </authorList>
    </citation>
    <scope>NUCLEOTIDE SEQUENCE [LARGE SCALE GENOMIC DNA]</scope>
    <source>
        <strain evidence="7">cv. Maze</strain>
        <tissue evidence="6">Seeds</tissue>
    </source>
</reference>
<evidence type="ECO:0000256" key="3">
    <source>
        <dbReference type="SAM" id="MobiDB-lite"/>
    </source>
</evidence>
<evidence type="ECO:0000256" key="5">
    <source>
        <dbReference type="SAM" id="SignalP"/>
    </source>
</evidence>
<dbReference type="GO" id="GO:0005524">
    <property type="term" value="F:ATP binding"/>
    <property type="evidence" value="ECO:0007669"/>
    <property type="project" value="UniProtKB-KW"/>
</dbReference>
<evidence type="ECO:0000256" key="2">
    <source>
        <dbReference type="ARBA" id="ARBA00022840"/>
    </source>
</evidence>
<feature type="compositionally biased region" description="Polar residues" evidence="3">
    <location>
        <begin position="474"/>
        <end position="490"/>
    </location>
</feature>
<evidence type="ECO:0000313" key="6">
    <source>
        <dbReference type="EMBL" id="KAJ8491754.1"/>
    </source>
</evidence>
<name>A0AAV8PI95_ENSVE</name>
<keyword evidence="4" id="KW-0812">Transmembrane</keyword>
<feature type="signal peptide" evidence="5">
    <location>
        <begin position="1"/>
        <end position="27"/>
    </location>
</feature>
<dbReference type="PANTHER" id="PTHR46008:SF62">
    <property type="entry name" value="PROTEIN KINASE DOMAIN-CONTAINING PROTEIN"/>
    <property type="match status" value="1"/>
</dbReference>
<proteinExistence type="predicted"/>
<keyword evidence="5" id="KW-0732">Signal</keyword>
<dbReference type="EMBL" id="JAQQAF010000004">
    <property type="protein sequence ID" value="KAJ8491754.1"/>
    <property type="molecule type" value="Genomic_DNA"/>
</dbReference>
<dbReference type="Gene3D" id="2.10.25.10">
    <property type="entry name" value="Laminin"/>
    <property type="match status" value="1"/>
</dbReference>
<accession>A0AAV8PI95</accession>
<dbReference type="Gene3D" id="1.10.510.10">
    <property type="entry name" value="Transferase(Phosphotransferase) domain 1"/>
    <property type="match status" value="1"/>
</dbReference>
<keyword evidence="4" id="KW-0472">Membrane</keyword>
<comment type="caution">
    <text evidence="6">The sequence shown here is derived from an EMBL/GenBank/DDBJ whole genome shotgun (WGS) entry which is preliminary data.</text>
</comment>
<keyword evidence="2" id="KW-0067">ATP-binding</keyword>